<dbReference type="Pfam" id="PF23726">
    <property type="entry name" value="Beta-prop_RSE1_2nd"/>
    <property type="match status" value="1"/>
</dbReference>
<feature type="domain" description="RSE1/DDB1/CPSF1 second beta-propeller" evidence="2">
    <location>
        <begin position="4"/>
        <end position="71"/>
    </location>
</feature>
<dbReference type="Proteomes" id="UP001237642">
    <property type="component" value="Unassembled WGS sequence"/>
</dbReference>
<proteinExistence type="predicted"/>
<dbReference type="Gene3D" id="2.130.10.10">
    <property type="entry name" value="YVTN repeat-like/Quinoprotein amine dehydrogenase"/>
    <property type="match status" value="1"/>
</dbReference>
<reference evidence="3" key="2">
    <citation type="submission" date="2023-05" db="EMBL/GenBank/DDBJ databases">
        <authorList>
            <person name="Schelkunov M.I."/>
        </authorList>
    </citation>
    <scope>NUCLEOTIDE SEQUENCE</scope>
    <source>
        <strain evidence="3">Hsosn_3</strain>
        <tissue evidence="3">Leaf</tissue>
    </source>
</reference>
<dbReference type="InterPro" id="IPR015943">
    <property type="entry name" value="WD40/YVTN_repeat-like_dom_sf"/>
</dbReference>
<comment type="caution">
    <text evidence="3">The sequence shown here is derived from an EMBL/GenBank/DDBJ whole genome shotgun (WGS) entry which is preliminary data.</text>
</comment>
<keyword evidence="4" id="KW-1185">Reference proteome</keyword>
<evidence type="ECO:0000313" key="4">
    <source>
        <dbReference type="Proteomes" id="UP001237642"/>
    </source>
</evidence>
<evidence type="ECO:0000313" key="3">
    <source>
        <dbReference type="EMBL" id="KAK1360721.1"/>
    </source>
</evidence>
<protein>
    <recommendedName>
        <fullName evidence="2">RSE1/DDB1/CPSF1 second beta-propeller domain-containing protein</fullName>
    </recommendedName>
</protein>
<dbReference type="AlphaFoldDB" id="A0AAD8M4Q4"/>
<organism evidence="3 4">
    <name type="scientific">Heracleum sosnowskyi</name>
    <dbReference type="NCBI Taxonomy" id="360622"/>
    <lineage>
        <taxon>Eukaryota</taxon>
        <taxon>Viridiplantae</taxon>
        <taxon>Streptophyta</taxon>
        <taxon>Embryophyta</taxon>
        <taxon>Tracheophyta</taxon>
        <taxon>Spermatophyta</taxon>
        <taxon>Magnoliopsida</taxon>
        <taxon>eudicotyledons</taxon>
        <taxon>Gunneridae</taxon>
        <taxon>Pentapetalae</taxon>
        <taxon>asterids</taxon>
        <taxon>campanulids</taxon>
        <taxon>Apiales</taxon>
        <taxon>Apiaceae</taxon>
        <taxon>Apioideae</taxon>
        <taxon>apioid superclade</taxon>
        <taxon>Tordylieae</taxon>
        <taxon>Tordyliinae</taxon>
        <taxon>Heracleum</taxon>
    </lineage>
</organism>
<evidence type="ECO:0000259" key="2">
    <source>
        <dbReference type="Pfam" id="PF23726"/>
    </source>
</evidence>
<gene>
    <name evidence="3" type="ORF">POM88_045195</name>
</gene>
<keyword evidence="1" id="KW-0472">Membrane</keyword>
<dbReference type="EMBL" id="JAUIZM010000010">
    <property type="protein sequence ID" value="KAK1360721.1"/>
    <property type="molecule type" value="Genomic_DNA"/>
</dbReference>
<keyword evidence="1" id="KW-1133">Transmembrane helix</keyword>
<name>A0AAD8M4Q4_9APIA</name>
<feature type="transmembrane region" description="Helical" evidence="1">
    <location>
        <begin position="75"/>
        <end position="92"/>
    </location>
</feature>
<evidence type="ECO:0000256" key="1">
    <source>
        <dbReference type="SAM" id="Phobius"/>
    </source>
</evidence>
<dbReference type="InterPro" id="IPR050358">
    <property type="entry name" value="RSE1/DDB1/CFT1"/>
</dbReference>
<keyword evidence="1" id="KW-0812">Transmembrane</keyword>
<dbReference type="InterPro" id="IPR058543">
    <property type="entry name" value="Beta-prop_RSE1/DDB1/CPSF1_2nd"/>
</dbReference>
<sequence length="111" mass="12806">MRKEDELEETEVKGFLSEVQTLFCHEAQYNQLIQVTSTSVRLVSFTSRELVDEWKASDKPIIVATANRKQVHTSFFLLGFIFVIIITSRWLWTLTASTANMSFRLSAESQQ</sequence>
<accession>A0AAD8M4Q4</accession>
<reference evidence="3" key="1">
    <citation type="submission" date="2023-02" db="EMBL/GenBank/DDBJ databases">
        <title>Genome of toxic invasive species Heracleum sosnowskyi carries increased number of genes despite the absence of recent whole-genome duplications.</title>
        <authorList>
            <person name="Schelkunov M."/>
            <person name="Shtratnikova V."/>
            <person name="Makarenko M."/>
            <person name="Klepikova A."/>
            <person name="Omelchenko D."/>
            <person name="Novikova G."/>
            <person name="Obukhova E."/>
            <person name="Bogdanov V."/>
            <person name="Penin A."/>
            <person name="Logacheva M."/>
        </authorList>
    </citation>
    <scope>NUCLEOTIDE SEQUENCE</scope>
    <source>
        <strain evidence="3">Hsosn_3</strain>
        <tissue evidence="3">Leaf</tissue>
    </source>
</reference>
<dbReference type="PANTHER" id="PTHR10644">
    <property type="entry name" value="DNA REPAIR/RNA PROCESSING CPSF FAMILY"/>
    <property type="match status" value="1"/>
</dbReference>